<name>A0A0W0EX50_MONRR</name>
<gene>
    <name evidence="2" type="ORF">WG66_18826</name>
</gene>
<dbReference type="Proteomes" id="UP000054988">
    <property type="component" value="Unassembled WGS sequence"/>
</dbReference>
<evidence type="ECO:0000313" key="3">
    <source>
        <dbReference type="Proteomes" id="UP000054988"/>
    </source>
</evidence>
<reference evidence="2 3" key="1">
    <citation type="submission" date="2015-12" db="EMBL/GenBank/DDBJ databases">
        <title>Draft genome sequence of Moniliophthora roreri, the causal agent of frosty pod rot of cacao.</title>
        <authorList>
            <person name="Aime M.C."/>
            <person name="Diaz-Valderrama J.R."/>
            <person name="Kijpornyongpan T."/>
            <person name="Phillips-Mora W."/>
        </authorList>
    </citation>
    <scope>NUCLEOTIDE SEQUENCE [LARGE SCALE GENOMIC DNA]</scope>
    <source>
        <strain evidence="2 3">MCA 2952</strain>
    </source>
</reference>
<comment type="caution">
    <text evidence="2">The sequence shown here is derived from an EMBL/GenBank/DDBJ whole genome shotgun (WGS) entry which is preliminary data.</text>
</comment>
<evidence type="ECO:0000256" key="1">
    <source>
        <dbReference type="SAM" id="MobiDB-lite"/>
    </source>
</evidence>
<feature type="compositionally biased region" description="Low complexity" evidence="1">
    <location>
        <begin position="122"/>
        <end position="134"/>
    </location>
</feature>
<organism evidence="2 3">
    <name type="scientific">Moniliophthora roreri</name>
    <name type="common">Frosty pod rot fungus</name>
    <name type="synonym">Monilia roreri</name>
    <dbReference type="NCBI Taxonomy" id="221103"/>
    <lineage>
        <taxon>Eukaryota</taxon>
        <taxon>Fungi</taxon>
        <taxon>Dikarya</taxon>
        <taxon>Basidiomycota</taxon>
        <taxon>Agaricomycotina</taxon>
        <taxon>Agaricomycetes</taxon>
        <taxon>Agaricomycetidae</taxon>
        <taxon>Agaricales</taxon>
        <taxon>Marasmiineae</taxon>
        <taxon>Marasmiaceae</taxon>
        <taxon>Moniliophthora</taxon>
    </lineage>
</organism>
<dbReference type="EMBL" id="LATX01002469">
    <property type="protein sequence ID" value="KTB28623.1"/>
    <property type="molecule type" value="Genomic_DNA"/>
</dbReference>
<proteinExistence type="predicted"/>
<accession>A0A0W0EX50</accession>
<protein>
    <submittedName>
        <fullName evidence="2">Uncharacterized protein</fullName>
    </submittedName>
</protein>
<feature type="region of interest" description="Disordered" evidence="1">
    <location>
        <begin position="94"/>
        <end position="149"/>
    </location>
</feature>
<evidence type="ECO:0000313" key="2">
    <source>
        <dbReference type="EMBL" id="KTB28623.1"/>
    </source>
</evidence>
<dbReference type="eggNOG" id="ENOG502SXNS">
    <property type="taxonomic scope" value="Eukaryota"/>
</dbReference>
<dbReference type="AlphaFoldDB" id="A0A0W0EX50"/>
<sequence>MSSYTAPQPPTEIITYRLNDEKLVYVTPLSDYTEAIQLAVKEFPEDLAGIPIHRIRLKVSATMGREKKYVRISESAWPSTVKRMVRGEVVDVEVAPEKGYLPPPPSYLEVPDELSSRRESKSMPPSRTSSPTPSDKTVGRSRSWFRLRT</sequence>